<organism evidence="1 2">
    <name type="scientific">Phytophthora fragariaefolia</name>
    <dbReference type="NCBI Taxonomy" id="1490495"/>
    <lineage>
        <taxon>Eukaryota</taxon>
        <taxon>Sar</taxon>
        <taxon>Stramenopiles</taxon>
        <taxon>Oomycota</taxon>
        <taxon>Peronosporomycetes</taxon>
        <taxon>Peronosporales</taxon>
        <taxon>Peronosporaceae</taxon>
        <taxon>Phytophthora</taxon>
    </lineage>
</organism>
<dbReference type="OrthoDB" id="62280at2759"/>
<protein>
    <submittedName>
        <fullName evidence="1">Unnamed protein product</fullName>
    </submittedName>
</protein>
<evidence type="ECO:0000313" key="1">
    <source>
        <dbReference type="EMBL" id="GMF45808.1"/>
    </source>
</evidence>
<dbReference type="EMBL" id="BSXT01001885">
    <property type="protein sequence ID" value="GMF45808.1"/>
    <property type="molecule type" value="Genomic_DNA"/>
</dbReference>
<comment type="caution">
    <text evidence="1">The sequence shown here is derived from an EMBL/GenBank/DDBJ whole genome shotgun (WGS) entry which is preliminary data.</text>
</comment>
<name>A0A9W6XU12_9STRA</name>
<accession>A0A9W6XU12</accession>
<reference evidence="1" key="1">
    <citation type="submission" date="2023-04" db="EMBL/GenBank/DDBJ databases">
        <title>Phytophthora fragariaefolia NBRC 109709.</title>
        <authorList>
            <person name="Ichikawa N."/>
            <person name="Sato H."/>
            <person name="Tonouchi N."/>
        </authorList>
    </citation>
    <scope>NUCLEOTIDE SEQUENCE</scope>
    <source>
        <strain evidence="1">NBRC 109709</strain>
    </source>
</reference>
<evidence type="ECO:0000313" key="2">
    <source>
        <dbReference type="Proteomes" id="UP001165121"/>
    </source>
</evidence>
<proteinExistence type="predicted"/>
<dbReference type="AlphaFoldDB" id="A0A9W6XU12"/>
<dbReference type="Proteomes" id="UP001165121">
    <property type="component" value="Unassembled WGS sequence"/>
</dbReference>
<dbReference type="PANTHER" id="PTHR35796:SF3">
    <property type="entry name" value="BHLH DOMAIN-CONTAINING PROTEIN"/>
    <property type="match status" value="1"/>
</dbReference>
<sequence length="195" mass="22066">MRGRGSQVDSENDAKTQRENSRLRFIVEQQRKIAVDLANLLRKRVSELSYLRGVCLASLSKIHPNDILVLTQVADTKNPHFAEYHPSRVLDYCGDIGAFRDLFRHLGATCAEIDPVFAANGLVTMETPSNDVFMREGVDGKHLEFFANKVLPFPLRDTAEAVWDHFKGLEKHYGNGGLYEKAAKVSVHNLQFFVY</sequence>
<keyword evidence="2" id="KW-1185">Reference proteome</keyword>
<gene>
    <name evidence="1" type="ORF">Pfra01_001658100</name>
</gene>
<dbReference type="PANTHER" id="PTHR35796">
    <property type="entry name" value="HYPOTHETICAL CYTOSOLIC PROTEIN"/>
    <property type="match status" value="1"/>
</dbReference>